<organism evidence="2 3">
    <name type="scientific">Paramuricea clavata</name>
    <name type="common">Red gorgonian</name>
    <name type="synonym">Violescent sea-whip</name>
    <dbReference type="NCBI Taxonomy" id="317549"/>
    <lineage>
        <taxon>Eukaryota</taxon>
        <taxon>Metazoa</taxon>
        <taxon>Cnidaria</taxon>
        <taxon>Anthozoa</taxon>
        <taxon>Octocorallia</taxon>
        <taxon>Malacalcyonacea</taxon>
        <taxon>Plexauridae</taxon>
        <taxon>Paramuricea</taxon>
    </lineage>
</organism>
<dbReference type="InterPro" id="IPR036865">
    <property type="entry name" value="CRAL-TRIO_dom_sf"/>
</dbReference>
<feature type="compositionally biased region" description="Basic and acidic residues" evidence="1">
    <location>
        <begin position="1238"/>
        <end position="1271"/>
    </location>
</feature>
<comment type="caution">
    <text evidence="2">The sequence shown here is derived from an EMBL/GenBank/DDBJ whole genome shotgun (WGS) entry which is preliminary data.</text>
</comment>
<proteinExistence type="predicted"/>
<dbReference type="InterPro" id="IPR035899">
    <property type="entry name" value="DBL_dom_sf"/>
</dbReference>
<gene>
    <name evidence="2" type="ORF">PACLA_8A087360</name>
</gene>
<dbReference type="SUPFAM" id="SSF50729">
    <property type="entry name" value="PH domain-like"/>
    <property type="match status" value="1"/>
</dbReference>
<dbReference type="PROSITE" id="PS50003">
    <property type="entry name" value="PH_DOMAIN"/>
    <property type="match status" value="1"/>
</dbReference>
<dbReference type="CDD" id="cd00160">
    <property type="entry name" value="RhoGEF"/>
    <property type="match status" value="1"/>
</dbReference>
<protein>
    <submittedName>
        <fullName evidence="2">Puratrophin-1-like isoform X2</fullName>
    </submittedName>
</protein>
<dbReference type="InterPro" id="IPR052231">
    <property type="entry name" value="Rho_GEF_signaling-related"/>
</dbReference>
<evidence type="ECO:0000313" key="3">
    <source>
        <dbReference type="Proteomes" id="UP001152795"/>
    </source>
</evidence>
<feature type="compositionally biased region" description="Polar residues" evidence="1">
    <location>
        <begin position="1339"/>
        <end position="1348"/>
    </location>
</feature>
<dbReference type="InterPro" id="IPR001849">
    <property type="entry name" value="PH_domain"/>
</dbReference>
<dbReference type="Pfam" id="PF00621">
    <property type="entry name" value="RhoGEF"/>
    <property type="match status" value="1"/>
</dbReference>
<dbReference type="Gene3D" id="1.20.900.10">
    <property type="entry name" value="Dbl homology (DH) domain"/>
    <property type="match status" value="1"/>
</dbReference>
<evidence type="ECO:0000313" key="2">
    <source>
        <dbReference type="EMBL" id="CAB3999163.1"/>
    </source>
</evidence>
<sequence length="1390" mass="157861">MFEDHFEELEKICQEAYGGHSELFDNEFLRPMCLLLQELRTAAEKFFTTLGKEEEVWLPCYERFVTSVIHLSRLDIQLHKGDFYIHLNFGSPGEIIIKYYNSGEVSSLPLAKSEYENIWAHNWTERMSQQMKQRFLFMNCVVTGHAGRGLERRPWRYLMSFDTGHRRHGSKDFSEGLSPRTSSASAFSLFLDLGAKPMSALDVNFEVLHSRVMCMPGTRDTRGAPVIFVDGSKPEWQLPDFNSEEIARVCLYFYQIPREEISKLGLSVLIDTRNADDKKRTLQVIGEALIYFEEMRPGGIHIAYILGRKDSYLLMFSANKLKEQLKFQFKLLSSLDDLVTSINLDQIPTTFGGSFNYDHDAWLQFRLKQEPFMAGCRSATKLAIAAVEQLGIGKGGETVEECQQLLEDHERKVTAVFSDSRLSALQLEGEQLVANMKQTDATDKTSDWKDTMEIVSKLYFKMNQVFSKLDVLCRKRKRELEDCLQLKCFQEEHARVVEWINDVGMTYLEKPVELAESYGQAISQNKSLEKFITPAKGYILQAQDLLEDGSSIAQSGSADSISVKEMCKVLKSKLDSFTTKLEERRVTLVTCMEFHQMVRQCSNWSIHALKHMALMNMEASNTAHGVASLKDNMEGFLQEFPMWPEDRLNKLHELSGKLPNEELQNQAEKCSSEYKEVEDMFVRRQETLQRAAVRVQIPGTTITNGVSEGSSSTSTSNSTSGVHEDEGELDSDDDEKLDLPEDLSPTKKVARSDSNEEQQHLFYNLKDTTGELDEQSYQELSPKTKEKLKYIVGEMVDTERDYVKALEYIIQNYVKQMDSDDLPASLRGRKNLVFGNIERLYDFHQRHFSQELERCVESPFQIGDAFLKWERQFFLYALYNKNKPISDELLRDHGSVYFRKRQEELQDKLDLCSYLIKPVQRIGKYALLLRDMIKVIELDSPCVTHLQHAQEMVKSQLRHGNDLLAMDSLRECDVNVKEHGRLLRQDDFIVWQSKKKHCRRVFLFEDMVLFSKTRKQASGADIFIYKSSLKTADIGLTESVGESGLRFELWFRRRRNVKDTVILQAKNMETKTSWVIEITRLLWRQAVRNREYGLAEATTGISVGSQPGEQVPTTRSSMFDESSHFSATMSMSIISNTTYPGPYSSPLLNKRRLTRRVSTLRRSSNNLNKIHSDSPTTHVGATTIHVKPSPDENTEAKPVAKRTKSQPADLTDSGDEQSTFERRASLRQKLFGPRGRNKTPEGSKGSERGSKGSEKGSKGSEKGSKGSEKGSSDTLTESNDSLNSSKGGKQRQNDSTKTKGGKAGQNSESKNSKGGKPSKRRTLMGRFSSSRPLSAVEVTDNSSKQNAHQRTRSDASLVKKCLDAGPTSPTPQAGITLENSPSHGGYHTVV</sequence>
<feature type="compositionally biased region" description="Acidic residues" evidence="1">
    <location>
        <begin position="725"/>
        <end position="736"/>
    </location>
</feature>
<dbReference type="InterPro" id="IPR055251">
    <property type="entry name" value="SOS1_NGEF_PH"/>
</dbReference>
<feature type="compositionally biased region" description="Polar residues" evidence="1">
    <location>
        <begin position="1273"/>
        <end position="1287"/>
    </location>
</feature>
<dbReference type="SMART" id="SM00233">
    <property type="entry name" value="PH"/>
    <property type="match status" value="1"/>
</dbReference>
<dbReference type="Gene3D" id="1.20.58.60">
    <property type="match status" value="1"/>
</dbReference>
<keyword evidence="3" id="KW-1185">Reference proteome</keyword>
<feature type="region of interest" description="Disordered" evidence="1">
    <location>
        <begin position="1160"/>
        <end position="1390"/>
    </location>
</feature>
<dbReference type="SUPFAM" id="SSF52087">
    <property type="entry name" value="CRAL/TRIO domain"/>
    <property type="match status" value="1"/>
</dbReference>
<dbReference type="GO" id="GO:0005085">
    <property type="term" value="F:guanyl-nucleotide exchange factor activity"/>
    <property type="evidence" value="ECO:0007669"/>
    <property type="project" value="InterPro"/>
</dbReference>
<name>A0A7D9I746_PARCT</name>
<dbReference type="InterPro" id="IPR000219">
    <property type="entry name" value="DH_dom"/>
</dbReference>
<dbReference type="PANTHER" id="PTHR45845">
    <property type="entry name" value="RHO GUANINE NUCLEOTIDE EXCHANGE FACTOR-RELATED"/>
    <property type="match status" value="1"/>
</dbReference>
<dbReference type="SUPFAM" id="SSF46966">
    <property type="entry name" value="Spectrin repeat"/>
    <property type="match status" value="2"/>
</dbReference>
<evidence type="ECO:0000256" key="1">
    <source>
        <dbReference type="SAM" id="MobiDB-lite"/>
    </source>
</evidence>
<feature type="compositionally biased region" description="Polar residues" evidence="1">
    <location>
        <begin position="1370"/>
        <end position="1382"/>
    </location>
</feature>
<dbReference type="Pfam" id="PF22697">
    <property type="entry name" value="SOS1_NGEF_PH"/>
    <property type="match status" value="1"/>
</dbReference>
<dbReference type="CDD" id="cd13242">
    <property type="entry name" value="PH_puratrophin-1"/>
    <property type="match status" value="1"/>
</dbReference>
<dbReference type="SMART" id="SM00325">
    <property type="entry name" value="RhoGEF"/>
    <property type="match status" value="1"/>
</dbReference>
<dbReference type="Proteomes" id="UP001152795">
    <property type="component" value="Unassembled WGS sequence"/>
</dbReference>
<dbReference type="InterPro" id="IPR011993">
    <property type="entry name" value="PH-like_dom_sf"/>
</dbReference>
<dbReference type="Gene3D" id="2.30.29.30">
    <property type="entry name" value="Pleckstrin-homology domain (PH domain)/Phosphotyrosine-binding domain (PTB)"/>
    <property type="match status" value="1"/>
</dbReference>
<feature type="region of interest" description="Disordered" evidence="1">
    <location>
        <begin position="699"/>
        <end position="758"/>
    </location>
</feature>
<dbReference type="PROSITE" id="PS50010">
    <property type="entry name" value="DH_2"/>
    <property type="match status" value="1"/>
</dbReference>
<reference evidence="2" key="1">
    <citation type="submission" date="2020-04" db="EMBL/GenBank/DDBJ databases">
        <authorList>
            <person name="Alioto T."/>
            <person name="Alioto T."/>
            <person name="Gomez Garrido J."/>
        </authorList>
    </citation>
    <scope>NUCLEOTIDE SEQUENCE</scope>
    <source>
        <strain evidence="2">A484AB</strain>
    </source>
</reference>
<dbReference type="PANTHER" id="PTHR45845:SF3">
    <property type="entry name" value="PURATROPHIN-1-LIKE, ISOFORM A"/>
    <property type="match status" value="1"/>
</dbReference>
<dbReference type="OrthoDB" id="1594986at2759"/>
<feature type="compositionally biased region" description="Low complexity" evidence="1">
    <location>
        <begin position="703"/>
        <end position="721"/>
    </location>
</feature>
<dbReference type="Gene3D" id="3.40.525.10">
    <property type="entry name" value="CRAL-TRIO lipid binding domain"/>
    <property type="match status" value="1"/>
</dbReference>
<dbReference type="SUPFAM" id="SSF48065">
    <property type="entry name" value="DBL homology domain (DH-domain)"/>
    <property type="match status" value="1"/>
</dbReference>
<dbReference type="EMBL" id="CACRXK020003529">
    <property type="protein sequence ID" value="CAB3999163.1"/>
    <property type="molecule type" value="Genomic_DNA"/>
</dbReference>
<accession>A0A7D9I746</accession>